<feature type="transmembrane region" description="Helical" evidence="8">
    <location>
        <begin position="62"/>
        <end position="89"/>
    </location>
</feature>
<dbReference type="Pfam" id="PF06151">
    <property type="entry name" value="Trehalose_recp"/>
    <property type="match status" value="1"/>
</dbReference>
<name>A0A9J6CD46_POLVA</name>
<keyword evidence="6 8" id="KW-0472">Membrane</keyword>
<evidence type="ECO:0000256" key="8">
    <source>
        <dbReference type="SAM" id="Phobius"/>
    </source>
</evidence>
<evidence type="ECO:0000256" key="5">
    <source>
        <dbReference type="ARBA" id="ARBA00022989"/>
    </source>
</evidence>
<evidence type="ECO:0000256" key="2">
    <source>
        <dbReference type="ARBA" id="ARBA00005327"/>
    </source>
</evidence>
<organism evidence="9 10">
    <name type="scientific">Polypedilum vanderplanki</name>
    <name type="common">Sleeping chironomid midge</name>
    <dbReference type="NCBI Taxonomy" id="319348"/>
    <lineage>
        <taxon>Eukaryota</taxon>
        <taxon>Metazoa</taxon>
        <taxon>Ecdysozoa</taxon>
        <taxon>Arthropoda</taxon>
        <taxon>Hexapoda</taxon>
        <taxon>Insecta</taxon>
        <taxon>Pterygota</taxon>
        <taxon>Neoptera</taxon>
        <taxon>Endopterygota</taxon>
        <taxon>Diptera</taxon>
        <taxon>Nematocera</taxon>
        <taxon>Chironomoidea</taxon>
        <taxon>Chironomidae</taxon>
        <taxon>Chironominae</taxon>
        <taxon>Polypedilum</taxon>
        <taxon>Polypedilum</taxon>
    </lineage>
</organism>
<comment type="similarity">
    <text evidence="2">Belongs to the insect chemoreceptor superfamily. Gustatory receptor (GR) family. Gr5a subfamily.</text>
</comment>
<dbReference type="GO" id="GO:0033041">
    <property type="term" value="F:sweet taste receptor activity"/>
    <property type="evidence" value="ECO:0007669"/>
    <property type="project" value="TreeGrafter"/>
</dbReference>
<keyword evidence="4 8" id="KW-0812">Transmembrane</keyword>
<evidence type="ECO:0000256" key="6">
    <source>
        <dbReference type="ARBA" id="ARBA00023136"/>
    </source>
</evidence>
<dbReference type="PANTHER" id="PTHR21421:SF29">
    <property type="entry name" value="GUSTATORY RECEPTOR 5A FOR TREHALOSE-RELATED"/>
    <property type="match status" value="1"/>
</dbReference>
<dbReference type="PANTHER" id="PTHR21421">
    <property type="entry name" value="GUSTATORY RECEPTOR"/>
    <property type="match status" value="1"/>
</dbReference>
<evidence type="ECO:0000256" key="3">
    <source>
        <dbReference type="ARBA" id="ARBA00022475"/>
    </source>
</evidence>
<dbReference type="AlphaFoldDB" id="A0A9J6CD46"/>
<evidence type="ECO:0000256" key="1">
    <source>
        <dbReference type="ARBA" id="ARBA00004651"/>
    </source>
</evidence>
<evidence type="ECO:0000256" key="4">
    <source>
        <dbReference type="ARBA" id="ARBA00022692"/>
    </source>
</evidence>
<protein>
    <recommendedName>
        <fullName evidence="11">Gustatory receptor</fullName>
    </recommendedName>
</protein>
<dbReference type="GO" id="GO:0005886">
    <property type="term" value="C:plasma membrane"/>
    <property type="evidence" value="ECO:0007669"/>
    <property type="project" value="UniProtKB-SubCell"/>
</dbReference>
<dbReference type="InterPro" id="IPR009318">
    <property type="entry name" value="Gustatory_rcpt"/>
</dbReference>
<feature type="transmembrane region" description="Helical" evidence="8">
    <location>
        <begin position="132"/>
        <end position="154"/>
    </location>
</feature>
<keyword evidence="3" id="KW-1003">Cell membrane</keyword>
<evidence type="ECO:0000313" key="10">
    <source>
        <dbReference type="Proteomes" id="UP001107558"/>
    </source>
</evidence>
<dbReference type="Proteomes" id="UP001107558">
    <property type="component" value="Chromosome 1"/>
</dbReference>
<evidence type="ECO:0000313" key="9">
    <source>
        <dbReference type="EMBL" id="KAG5679768.1"/>
    </source>
</evidence>
<gene>
    <name evidence="9" type="ORF">PVAND_009308</name>
</gene>
<dbReference type="OrthoDB" id="5800391at2759"/>
<feature type="transmembrane region" description="Helical" evidence="8">
    <location>
        <begin position="166"/>
        <end position="185"/>
    </location>
</feature>
<proteinExistence type="inferred from homology"/>
<keyword evidence="7" id="KW-0675">Receptor</keyword>
<evidence type="ECO:0008006" key="11">
    <source>
        <dbReference type="Google" id="ProtNLM"/>
    </source>
</evidence>
<comment type="caution">
    <text evidence="9">The sequence shown here is derived from an EMBL/GenBank/DDBJ whole genome shotgun (WGS) entry which is preliminary data.</text>
</comment>
<accession>A0A9J6CD46</accession>
<keyword evidence="5 8" id="KW-1133">Transmembrane helix</keyword>
<comment type="subcellular location">
    <subcellularLocation>
        <location evidence="1">Cell membrane</location>
        <topology evidence="1">Multi-pass membrane protein</topology>
    </subcellularLocation>
</comment>
<reference evidence="9" key="1">
    <citation type="submission" date="2021-03" db="EMBL/GenBank/DDBJ databases">
        <title>Chromosome level genome of the anhydrobiotic midge Polypedilum vanderplanki.</title>
        <authorList>
            <person name="Yoshida Y."/>
            <person name="Kikawada T."/>
            <person name="Gusev O."/>
        </authorList>
    </citation>
    <scope>NUCLEOTIDE SEQUENCE</scope>
    <source>
        <strain evidence="9">NIAS01</strain>
        <tissue evidence="9">Whole body or cell culture</tissue>
    </source>
</reference>
<keyword evidence="10" id="KW-1185">Reference proteome</keyword>
<dbReference type="EMBL" id="JADBJN010000001">
    <property type="protein sequence ID" value="KAG5679768.1"/>
    <property type="molecule type" value="Genomic_DNA"/>
</dbReference>
<evidence type="ECO:0000256" key="7">
    <source>
        <dbReference type="ARBA" id="ARBA00023170"/>
    </source>
</evidence>
<sequence>MKIFKWFYGFLVASQLSFFLNLTRGSTATCLDVKRKSTDQLIFETAYSEQFKAVPYHFLVGLYFLFADFCCTIAWCFNDLFIVCIAIMLHRDFELFNERIALNLSNKSSTFWNEHFILFKKLCHHVSTTNKLLGCSILLSFGLNLYFICFNLLLNFNISVRNLESVIPWMALIVLCSRTLAVCFFSSKINDESLKTARILHETSCGSNLSEIKAFQNFLSSNKIALSGMGLFTMTKQIILTLSGTIVTYELVLVQFYDREIKAGNLTTCTT</sequence>